<protein>
    <submittedName>
        <fullName evidence="3">Uncharacterized protein</fullName>
    </submittedName>
</protein>
<name>A0A1B2AER9_9SPHN</name>
<evidence type="ECO:0000256" key="2">
    <source>
        <dbReference type="SAM" id="SignalP"/>
    </source>
</evidence>
<proteinExistence type="predicted"/>
<dbReference type="KEGG" id="ado:A6F68_02124"/>
<sequence length="102" mass="10677">MRGALAIVVTLIAWPAISAAGTPQVPTTVEPPATSATPVADAGQASQTEPAKVCVTRTMIGSNLPRKVCRSAAQIQKDRKRQGLPVDPSITLDNFENRAGQN</sequence>
<dbReference type="Proteomes" id="UP000092932">
    <property type="component" value="Chromosome"/>
</dbReference>
<reference evidence="3 4" key="1">
    <citation type="submission" date="2016-07" db="EMBL/GenBank/DDBJ databases">
        <title>Complete genome sequence of Altererythrobacter dongtanensis KCTC 22672, a type strain with esterase isolated from tidal flat.</title>
        <authorList>
            <person name="Cheng H."/>
            <person name="Wu Y.-H."/>
            <person name="Zhou P."/>
            <person name="Huo Y.-Y."/>
            <person name="Wang C.-S."/>
            <person name="Xu X.-W."/>
        </authorList>
    </citation>
    <scope>NUCLEOTIDE SEQUENCE [LARGE SCALE GENOMIC DNA]</scope>
    <source>
        <strain evidence="3 4">KCTC 22672</strain>
    </source>
</reference>
<feature type="signal peptide" evidence="2">
    <location>
        <begin position="1"/>
        <end position="20"/>
    </location>
</feature>
<dbReference type="RefSeq" id="WP_067679603.1">
    <property type="nucleotide sequence ID" value="NZ_CP016591.1"/>
</dbReference>
<dbReference type="AlphaFoldDB" id="A0A1B2AER9"/>
<feature type="region of interest" description="Disordered" evidence="1">
    <location>
        <begin position="20"/>
        <end position="47"/>
    </location>
</feature>
<keyword evidence="2" id="KW-0732">Signal</keyword>
<accession>A0A1B2AER9</accession>
<evidence type="ECO:0000313" key="4">
    <source>
        <dbReference type="Proteomes" id="UP000092932"/>
    </source>
</evidence>
<feature type="region of interest" description="Disordered" evidence="1">
    <location>
        <begin position="74"/>
        <end position="102"/>
    </location>
</feature>
<feature type="chain" id="PRO_5008534148" evidence="2">
    <location>
        <begin position="21"/>
        <end position="102"/>
    </location>
</feature>
<organism evidence="3 4">
    <name type="scientific">Tsuneonella dongtanensis</name>
    <dbReference type="NCBI Taxonomy" id="692370"/>
    <lineage>
        <taxon>Bacteria</taxon>
        <taxon>Pseudomonadati</taxon>
        <taxon>Pseudomonadota</taxon>
        <taxon>Alphaproteobacteria</taxon>
        <taxon>Sphingomonadales</taxon>
        <taxon>Erythrobacteraceae</taxon>
        <taxon>Tsuneonella</taxon>
    </lineage>
</organism>
<gene>
    <name evidence="3" type="ORF">A6F68_02124</name>
</gene>
<dbReference type="EMBL" id="CP016591">
    <property type="protein sequence ID" value="ANY20626.1"/>
    <property type="molecule type" value="Genomic_DNA"/>
</dbReference>
<evidence type="ECO:0000313" key="3">
    <source>
        <dbReference type="EMBL" id="ANY20626.1"/>
    </source>
</evidence>
<feature type="compositionally biased region" description="Polar residues" evidence="1">
    <location>
        <begin position="91"/>
        <end position="102"/>
    </location>
</feature>
<evidence type="ECO:0000256" key="1">
    <source>
        <dbReference type="SAM" id="MobiDB-lite"/>
    </source>
</evidence>
<keyword evidence="4" id="KW-1185">Reference proteome</keyword>